<dbReference type="CDD" id="cd06171">
    <property type="entry name" value="Sigma70_r4"/>
    <property type="match status" value="1"/>
</dbReference>
<keyword evidence="2" id="KW-0805">Transcription regulation</keyword>
<dbReference type="Gene3D" id="1.10.10.10">
    <property type="entry name" value="Winged helix-like DNA-binding domain superfamily/Winged helix DNA-binding domain"/>
    <property type="match status" value="1"/>
</dbReference>
<proteinExistence type="inferred from homology"/>
<evidence type="ECO:0000256" key="1">
    <source>
        <dbReference type="ARBA" id="ARBA00010641"/>
    </source>
</evidence>
<dbReference type="InterPro" id="IPR039425">
    <property type="entry name" value="RNA_pol_sigma-70-like"/>
</dbReference>
<accession>A0ABV7Y9Y4</accession>
<dbReference type="InterPro" id="IPR013324">
    <property type="entry name" value="RNA_pol_sigma_r3/r4-like"/>
</dbReference>
<evidence type="ECO:0000256" key="4">
    <source>
        <dbReference type="ARBA" id="ARBA00023163"/>
    </source>
</evidence>
<evidence type="ECO:0000259" key="5">
    <source>
        <dbReference type="Pfam" id="PF04542"/>
    </source>
</evidence>
<keyword evidence="4" id="KW-0804">Transcription</keyword>
<dbReference type="InterPro" id="IPR036388">
    <property type="entry name" value="WH-like_DNA-bd_sf"/>
</dbReference>
<organism evidence="7 8">
    <name type="scientific">Tenggerimyces flavus</name>
    <dbReference type="NCBI Taxonomy" id="1708749"/>
    <lineage>
        <taxon>Bacteria</taxon>
        <taxon>Bacillati</taxon>
        <taxon>Actinomycetota</taxon>
        <taxon>Actinomycetes</taxon>
        <taxon>Propionibacteriales</taxon>
        <taxon>Nocardioidaceae</taxon>
        <taxon>Tenggerimyces</taxon>
    </lineage>
</organism>
<dbReference type="SUPFAM" id="SSF88659">
    <property type="entry name" value="Sigma3 and sigma4 domains of RNA polymerase sigma factors"/>
    <property type="match status" value="1"/>
</dbReference>
<dbReference type="InterPro" id="IPR013249">
    <property type="entry name" value="RNA_pol_sigma70_r4_t2"/>
</dbReference>
<feature type="domain" description="RNA polymerase sigma factor 70 region 4 type 2" evidence="6">
    <location>
        <begin position="122"/>
        <end position="171"/>
    </location>
</feature>
<gene>
    <name evidence="7" type="ORF">ACFOUW_13960</name>
</gene>
<comment type="similarity">
    <text evidence="1">Belongs to the sigma-70 factor family. ECF subfamily.</text>
</comment>
<dbReference type="InterPro" id="IPR007627">
    <property type="entry name" value="RNA_pol_sigma70_r2"/>
</dbReference>
<keyword evidence="8" id="KW-1185">Reference proteome</keyword>
<comment type="caution">
    <text evidence="7">The sequence shown here is derived from an EMBL/GenBank/DDBJ whole genome shotgun (WGS) entry which is preliminary data.</text>
</comment>
<evidence type="ECO:0000313" key="7">
    <source>
        <dbReference type="EMBL" id="MFC3761942.1"/>
    </source>
</evidence>
<dbReference type="PANTHER" id="PTHR43133">
    <property type="entry name" value="RNA POLYMERASE ECF-TYPE SIGMA FACTO"/>
    <property type="match status" value="1"/>
</dbReference>
<dbReference type="NCBIfam" id="TIGR02937">
    <property type="entry name" value="sigma70-ECF"/>
    <property type="match status" value="1"/>
</dbReference>
<dbReference type="Proteomes" id="UP001595699">
    <property type="component" value="Unassembled WGS sequence"/>
</dbReference>
<dbReference type="SUPFAM" id="SSF88946">
    <property type="entry name" value="Sigma2 domain of RNA polymerase sigma factors"/>
    <property type="match status" value="1"/>
</dbReference>
<protein>
    <submittedName>
        <fullName evidence="7">Sigma-70 family RNA polymerase sigma factor</fullName>
    </submittedName>
</protein>
<dbReference type="PANTHER" id="PTHR43133:SF66">
    <property type="entry name" value="ECF RNA POLYMERASE SIGMA FACTOR SIGK"/>
    <property type="match status" value="1"/>
</dbReference>
<dbReference type="Pfam" id="PF04542">
    <property type="entry name" value="Sigma70_r2"/>
    <property type="match status" value="1"/>
</dbReference>
<dbReference type="InterPro" id="IPR013325">
    <property type="entry name" value="RNA_pol_sigma_r2"/>
</dbReference>
<evidence type="ECO:0000256" key="2">
    <source>
        <dbReference type="ARBA" id="ARBA00023015"/>
    </source>
</evidence>
<evidence type="ECO:0000256" key="3">
    <source>
        <dbReference type="ARBA" id="ARBA00023082"/>
    </source>
</evidence>
<dbReference type="Pfam" id="PF08281">
    <property type="entry name" value="Sigma70_r4_2"/>
    <property type="match status" value="1"/>
</dbReference>
<name>A0ABV7Y9Y4_9ACTN</name>
<evidence type="ECO:0000313" key="8">
    <source>
        <dbReference type="Proteomes" id="UP001595699"/>
    </source>
</evidence>
<reference evidence="8" key="1">
    <citation type="journal article" date="2019" name="Int. J. Syst. Evol. Microbiol.">
        <title>The Global Catalogue of Microorganisms (GCM) 10K type strain sequencing project: providing services to taxonomists for standard genome sequencing and annotation.</title>
        <authorList>
            <consortium name="The Broad Institute Genomics Platform"/>
            <consortium name="The Broad Institute Genome Sequencing Center for Infectious Disease"/>
            <person name="Wu L."/>
            <person name="Ma J."/>
        </authorList>
    </citation>
    <scope>NUCLEOTIDE SEQUENCE [LARGE SCALE GENOMIC DNA]</scope>
    <source>
        <strain evidence="8">CGMCC 4.7241</strain>
    </source>
</reference>
<keyword evidence="3" id="KW-0731">Sigma factor</keyword>
<dbReference type="InterPro" id="IPR014284">
    <property type="entry name" value="RNA_pol_sigma-70_dom"/>
</dbReference>
<feature type="domain" description="RNA polymerase sigma-70 region 2" evidence="5">
    <location>
        <begin position="29"/>
        <end position="89"/>
    </location>
</feature>
<dbReference type="Gene3D" id="1.10.1740.10">
    <property type="match status" value="1"/>
</dbReference>
<evidence type="ECO:0000259" key="6">
    <source>
        <dbReference type="Pfam" id="PF08281"/>
    </source>
</evidence>
<dbReference type="EMBL" id="JBHRZH010000011">
    <property type="protein sequence ID" value="MFC3761942.1"/>
    <property type="molecule type" value="Genomic_DNA"/>
</dbReference>
<sequence>MSDKQLESLLVRVSDGDAGAFERLYSVIADTVVASVRAVVSDPDQAQDIAQEVALQLWRNAHRYDPSRSSVLSWVKLIAHHRAVDQIRTNLIRSTSETAVAHRATGHEAGPVEQVQIRFEHQAVRDALSGLTRIQHEAVVLAYFGGHTYRQVADLLNVPESTAKTRIRDGLIRIRQHLVESNWT</sequence>